<sequence length="164" mass="17895">MEKGKPAATAEIALALAKFHLEPPSRTIPPPCSSSSSTHSSVFPKNNPRRLVSICLGVLGQHFEDVVGHLPEISVILPTNIKMAIAAIARRRKLLDDDVLNALIDDAWDILDISGSDVTDLGLTRAAETCPSLRAVDIRRLTTVLKHLAFGGVPHFAWCFLWRL</sequence>
<protein>
    <submittedName>
        <fullName evidence="1">Uncharacterized protein</fullName>
    </submittedName>
</protein>
<name>A0A843TE29_COLES</name>
<organism evidence="1 2">
    <name type="scientific">Colocasia esculenta</name>
    <name type="common">Wild taro</name>
    <name type="synonym">Arum esculentum</name>
    <dbReference type="NCBI Taxonomy" id="4460"/>
    <lineage>
        <taxon>Eukaryota</taxon>
        <taxon>Viridiplantae</taxon>
        <taxon>Streptophyta</taxon>
        <taxon>Embryophyta</taxon>
        <taxon>Tracheophyta</taxon>
        <taxon>Spermatophyta</taxon>
        <taxon>Magnoliopsida</taxon>
        <taxon>Liliopsida</taxon>
        <taxon>Araceae</taxon>
        <taxon>Aroideae</taxon>
        <taxon>Colocasieae</taxon>
        <taxon>Colocasia</taxon>
    </lineage>
</organism>
<keyword evidence="2" id="KW-1185">Reference proteome</keyword>
<dbReference type="OrthoDB" id="10257471at2759"/>
<dbReference type="Proteomes" id="UP000652761">
    <property type="component" value="Unassembled WGS sequence"/>
</dbReference>
<reference evidence="1" key="1">
    <citation type="submission" date="2017-07" db="EMBL/GenBank/DDBJ databases">
        <title>Taro Niue Genome Assembly and Annotation.</title>
        <authorList>
            <person name="Atibalentja N."/>
            <person name="Keating K."/>
            <person name="Fields C.J."/>
        </authorList>
    </citation>
    <scope>NUCLEOTIDE SEQUENCE</scope>
    <source>
        <strain evidence="1">Niue_2</strain>
        <tissue evidence="1">Leaf</tissue>
    </source>
</reference>
<gene>
    <name evidence="1" type="ORF">Taro_000718</name>
</gene>
<accession>A0A843TE29</accession>
<proteinExistence type="predicted"/>
<evidence type="ECO:0000313" key="1">
    <source>
        <dbReference type="EMBL" id="MQL68457.1"/>
    </source>
</evidence>
<comment type="caution">
    <text evidence="1">The sequence shown here is derived from an EMBL/GenBank/DDBJ whole genome shotgun (WGS) entry which is preliminary data.</text>
</comment>
<dbReference type="AlphaFoldDB" id="A0A843TE29"/>
<feature type="non-terminal residue" evidence="1">
    <location>
        <position position="164"/>
    </location>
</feature>
<evidence type="ECO:0000313" key="2">
    <source>
        <dbReference type="Proteomes" id="UP000652761"/>
    </source>
</evidence>
<dbReference type="EMBL" id="NMUH01000014">
    <property type="protein sequence ID" value="MQL68457.1"/>
    <property type="molecule type" value="Genomic_DNA"/>
</dbReference>